<gene>
    <name evidence="2" type="ORF">BCV71DRAFT_255384</name>
</gene>
<dbReference type="Proteomes" id="UP000242381">
    <property type="component" value="Unassembled WGS sequence"/>
</dbReference>
<dbReference type="GO" id="GO:0004620">
    <property type="term" value="F:phospholipase activity"/>
    <property type="evidence" value="ECO:0007669"/>
    <property type="project" value="InterPro"/>
</dbReference>
<dbReference type="AlphaFoldDB" id="A0A1X0S2P3"/>
<dbReference type="InterPro" id="IPR038885">
    <property type="entry name" value="PLB1"/>
</dbReference>
<feature type="chain" id="PRO_5012868697" evidence="1">
    <location>
        <begin position="20"/>
        <end position="379"/>
    </location>
</feature>
<dbReference type="VEuPathDB" id="FungiDB:BCV72DRAFT_299519"/>
<keyword evidence="1" id="KW-0732">Signal</keyword>
<name>A0A1X0S2P3_RHIZD</name>
<protein>
    <submittedName>
        <fullName evidence="2">Uncharacterized protein</fullName>
    </submittedName>
</protein>
<dbReference type="OMA" id="HPLYCAC"/>
<evidence type="ECO:0000313" key="2">
    <source>
        <dbReference type="EMBL" id="ORE18573.1"/>
    </source>
</evidence>
<dbReference type="GO" id="GO:0006644">
    <property type="term" value="P:phospholipid metabolic process"/>
    <property type="evidence" value="ECO:0007669"/>
    <property type="project" value="TreeGrafter"/>
</dbReference>
<sequence>MVLFKLISLISIAALSVNAIDVASISECPKLAPRNVTAKDITDLRVDDIQIVAALGDSIMAGFGMMGINNGEGGTGILNFSSVMEFRGNSYGIGGDSGAVTLANFIKNYNPKVQGASTLSHLASLCYGTLCSPPLSMYRPLRDNLNAAQSGAMAVNLDYELDYLIPRIKSQFLLSDGYNTAWKMITIQIGSNDQCASCDSSMAQYVTPEAYGKYVEAAIQRIQKEVPRTVVNLLGTFKVSGVFPLTAGQTQYCKPNGLLENKLECGCSSSADNLASMDAVSDGYNQQLQAIAAKYPGKPGGTFAVMYTPAPIDLSSFPVDALSNLDCFHPSLKGHQWIAKTFWNQLFLKNSQKPSIIKFDEGLKIHCPADNDRLPTVSS</sequence>
<evidence type="ECO:0000313" key="3">
    <source>
        <dbReference type="Proteomes" id="UP000242381"/>
    </source>
</evidence>
<feature type="signal peptide" evidence="1">
    <location>
        <begin position="1"/>
        <end position="19"/>
    </location>
</feature>
<dbReference type="Gene3D" id="3.40.50.1110">
    <property type="entry name" value="SGNH hydrolase"/>
    <property type="match status" value="1"/>
</dbReference>
<dbReference type="Pfam" id="PF00657">
    <property type="entry name" value="Lipase_GDSL"/>
    <property type="match status" value="1"/>
</dbReference>
<reference evidence="2 3" key="1">
    <citation type="journal article" date="2016" name="Proc. Natl. Acad. Sci. U.S.A.">
        <title>Lipid metabolic changes in an early divergent fungus govern the establishment of a mutualistic symbiosis with endobacteria.</title>
        <authorList>
            <person name="Lastovetsky O.A."/>
            <person name="Gaspar M.L."/>
            <person name="Mondo S.J."/>
            <person name="LaButti K.M."/>
            <person name="Sandor L."/>
            <person name="Grigoriev I.V."/>
            <person name="Henry S.A."/>
            <person name="Pawlowska T.E."/>
        </authorList>
    </citation>
    <scope>NUCLEOTIDE SEQUENCE [LARGE SCALE GENOMIC DNA]</scope>
    <source>
        <strain evidence="2 3">ATCC 11559</strain>
    </source>
</reference>
<dbReference type="PANTHER" id="PTHR21325">
    <property type="entry name" value="PHOSPHOLIPASE B, PLB1"/>
    <property type="match status" value="1"/>
</dbReference>
<organism evidence="2 3">
    <name type="scientific">Rhizopus microsporus</name>
    <dbReference type="NCBI Taxonomy" id="58291"/>
    <lineage>
        <taxon>Eukaryota</taxon>
        <taxon>Fungi</taxon>
        <taxon>Fungi incertae sedis</taxon>
        <taxon>Mucoromycota</taxon>
        <taxon>Mucoromycotina</taxon>
        <taxon>Mucoromycetes</taxon>
        <taxon>Mucorales</taxon>
        <taxon>Mucorineae</taxon>
        <taxon>Rhizopodaceae</taxon>
        <taxon>Rhizopus</taxon>
    </lineage>
</organism>
<dbReference type="SUPFAM" id="SSF52266">
    <property type="entry name" value="SGNH hydrolase"/>
    <property type="match status" value="1"/>
</dbReference>
<dbReference type="PANTHER" id="PTHR21325:SF31">
    <property type="entry name" value="GH22081P-RELATED"/>
    <property type="match status" value="1"/>
</dbReference>
<evidence type="ECO:0000256" key="1">
    <source>
        <dbReference type="SAM" id="SignalP"/>
    </source>
</evidence>
<dbReference type="InterPro" id="IPR001087">
    <property type="entry name" value="GDSL"/>
</dbReference>
<dbReference type="InterPro" id="IPR036514">
    <property type="entry name" value="SGNH_hydro_sf"/>
</dbReference>
<dbReference type="EMBL" id="KV921327">
    <property type="protein sequence ID" value="ORE18573.1"/>
    <property type="molecule type" value="Genomic_DNA"/>
</dbReference>
<accession>A0A1X0S2P3</accession>
<proteinExistence type="predicted"/>